<evidence type="ECO:0000313" key="6">
    <source>
        <dbReference type="EMBL" id="OCK86094.1"/>
    </source>
</evidence>
<dbReference type="Pfam" id="PF02146">
    <property type="entry name" value="SIR2"/>
    <property type="match status" value="1"/>
</dbReference>
<proteinExistence type="inferred from homology"/>
<dbReference type="EMBL" id="KV744809">
    <property type="protein sequence ID" value="OCK86094.1"/>
    <property type="molecule type" value="Genomic_DNA"/>
</dbReference>
<keyword evidence="7" id="KW-1185">Reference proteome</keyword>
<dbReference type="Gene3D" id="3.40.50.1220">
    <property type="entry name" value="TPP-binding domain"/>
    <property type="match status" value="1"/>
</dbReference>
<dbReference type="PANTHER" id="PTHR11085:SF10">
    <property type="entry name" value="NAD-DEPENDENT PROTEIN DEACYLASE SIRTUIN-5, MITOCHONDRIAL-RELATED"/>
    <property type="match status" value="1"/>
</dbReference>
<dbReference type="SUPFAM" id="SSF52467">
    <property type="entry name" value="DHS-like NAD/FAD-binding domain"/>
    <property type="match status" value="1"/>
</dbReference>
<gene>
    <name evidence="6" type="ORF">K432DRAFT_341916</name>
</gene>
<dbReference type="InterPro" id="IPR050134">
    <property type="entry name" value="NAD-dep_sirtuin_deacylases"/>
</dbReference>
<dbReference type="Gene3D" id="3.30.1600.10">
    <property type="entry name" value="SIR2/SIRT2 'Small Domain"/>
    <property type="match status" value="1"/>
</dbReference>
<keyword evidence="3" id="KW-0520">NAD</keyword>
<dbReference type="PANTHER" id="PTHR11085">
    <property type="entry name" value="NAD-DEPENDENT PROTEIN DEACYLASE SIRTUIN-5, MITOCHONDRIAL-RELATED"/>
    <property type="match status" value="1"/>
</dbReference>
<dbReference type="OrthoDB" id="424302at2759"/>
<feature type="binding site" evidence="4">
    <location>
        <position position="153"/>
    </location>
    <ligand>
        <name>Zn(2+)</name>
        <dbReference type="ChEBI" id="CHEBI:29105"/>
    </ligand>
</feature>
<dbReference type="InterPro" id="IPR026590">
    <property type="entry name" value="Ssirtuin_cat_dom"/>
</dbReference>
<dbReference type="AlphaFoldDB" id="A0A8E2ELE4"/>
<feature type="binding site" evidence="4">
    <location>
        <position position="193"/>
    </location>
    <ligand>
        <name>Zn(2+)</name>
        <dbReference type="ChEBI" id="CHEBI:29105"/>
    </ligand>
</feature>
<keyword evidence="2" id="KW-0808">Transferase</keyword>
<comment type="similarity">
    <text evidence="1">Belongs to the sirtuin family. Class I subfamily.</text>
</comment>
<keyword evidence="4" id="KW-0862">Zinc</keyword>
<dbReference type="GO" id="GO:0005634">
    <property type="term" value="C:nucleus"/>
    <property type="evidence" value="ECO:0007669"/>
    <property type="project" value="TreeGrafter"/>
</dbReference>
<dbReference type="GO" id="GO:0046872">
    <property type="term" value="F:metal ion binding"/>
    <property type="evidence" value="ECO:0007669"/>
    <property type="project" value="UniProtKB-KW"/>
</dbReference>
<dbReference type="PROSITE" id="PS50305">
    <property type="entry name" value="SIRTUIN"/>
    <property type="match status" value="1"/>
</dbReference>
<dbReference type="Proteomes" id="UP000250266">
    <property type="component" value="Unassembled WGS sequence"/>
</dbReference>
<organism evidence="6 7">
    <name type="scientific">Lepidopterella palustris CBS 459.81</name>
    <dbReference type="NCBI Taxonomy" id="1314670"/>
    <lineage>
        <taxon>Eukaryota</taxon>
        <taxon>Fungi</taxon>
        <taxon>Dikarya</taxon>
        <taxon>Ascomycota</taxon>
        <taxon>Pezizomycotina</taxon>
        <taxon>Dothideomycetes</taxon>
        <taxon>Pleosporomycetidae</taxon>
        <taxon>Mytilinidiales</taxon>
        <taxon>Argynnaceae</taxon>
        <taxon>Lepidopterella</taxon>
    </lineage>
</organism>
<evidence type="ECO:0000256" key="4">
    <source>
        <dbReference type="PROSITE-ProRule" id="PRU00236"/>
    </source>
</evidence>
<sequence>MPPSPPPDYSSVISATGFLRPRASRSLSTFQSHLSVSVRTLSLLGAGLSAPSGLQTFRGLGGLWRTYDAKELSTPAAFERNPALVWTFYLERRRAARAAHPNKAHKALAEMAQRVGVEGFLAISMNIDGLSERAGHPPEALKLLHGNLFDIKCTKCEHILQGDAADEVIQSLEKPSAESSGSPALRREDIPKCSSCQSGLLRPAVVWFNEPLPFETLSSIYSWIQASPTIDTMLVIGTSAEVYPATAYIEVARQKGARIAVVNVEKEDVGLLALEEQDWYFEGHAAVLVPEMLSETVA</sequence>
<evidence type="ECO:0000313" key="7">
    <source>
        <dbReference type="Proteomes" id="UP000250266"/>
    </source>
</evidence>
<evidence type="ECO:0000256" key="1">
    <source>
        <dbReference type="ARBA" id="ARBA00006924"/>
    </source>
</evidence>
<accession>A0A8E2ELE4</accession>
<protein>
    <submittedName>
        <fullName evidence="6">DHS-like NAD/FAD-binding domain-containing protein</fullName>
    </submittedName>
</protein>
<evidence type="ECO:0000259" key="5">
    <source>
        <dbReference type="PROSITE" id="PS50305"/>
    </source>
</evidence>
<evidence type="ECO:0000256" key="3">
    <source>
        <dbReference type="ARBA" id="ARBA00023027"/>
    </source>
</evidence>
<reference evidence="6 7" key="1">
    <citation type="journal article" date="2016" name="Nat. Commun.">
        <title>Ectomycorrhizal ecology is imprinted in the genome of the dominant symbiotic fungus Cenococcum geophilum.</title>
        <authorList>
            <consortium name="DOE Joint Genome Institute"/>
            <person name="Peter M."/>
            <person name="Kohler A."/>
            <person name="Ohm R.A."/>
            <person name="Kuo A."/>
            <person name="Krutzmann J."/>
            <person name="Morin E."/>
            <person name="Arend M."/>
            <person name="Barry K.W."/>
            <person name="Binder M."/>
            <person name="Choi C."/>
            <person name="Clum A."/>
            <person name="Copeland A."/>
            <person name="Grisel N."/>
            <person name="Haridas S."/>
            <person name="Kipfer T."/>
            <person name="LaButti K."/>
            <person name="Lindquist E."/>
            <person name="Lipzen A."/>
            <person name="Maire R."/>
            <person name="Meier B."/>
            <person name="Mihaltcheva S."/>
            <person name="Molinier V."/>
            <person name="Murat C."/>
            <person name="Poggeler S."/>
            <person name="Quandt C.A."/>
            <person name="Sperisen C."/>
            <person name="Tritt A."/>
            <person name="Tisserant E."/>
            <person name="Crous P.W."/>
            <person name="Henrissat B."/>
            <person name="Nehls U."/>
            <person name="Egli S."/>
            <person name="Spatafora J.W."/>
            <person name="Grigoriev I.V."/>
            <person name="Martin F.M."/>
        </authorList>
    </citation>
    <scope>NUCLEOTIDE SEQUENCE [LARGE SCALE GENOMIC DNA]</scope>
    <source>
        <strain evidence="6 7">CBS 459.81</strain>
    </source>
</reference>
<keyword evidence="4" id="KW-0479">Metal-binding</keyword>
<feature type="binding site" evidence="4">
    <location>
        <position position="196"/>
    </location>
    <ligand>
        <name>Zn(2+)</name>
        <dbReference type="ChEBI" id="CHEBI:29105"/>
    </ligand>
</feature>
<feature type="binding site" evidence="4">
    <location>
        <position position="156"/>
    </location>
    <ligand>
        <name>Zn(2+)</name>
        <dbReference type="ChEBI" id="CHEBI:29105"/>
    </ligand>
</feature>
<feature type="active site" description="Proton acceptor" evidence="4">
    <location>
        <position position="145"/>
    </location>
</feature>
<dbReference type="InterPro" id="IPR026591">
    <property type="entry name" value="Sirtuin_cat_small_dom_sf"/>
</dbReference>
<dbReference type="InterPro" id="IPR029035">
    <property type="entry name" value="DHS-like_NAD/FAD-binding_dom"/>
</dbReference>
<name>A0A8E2ELE4_9PEZI</name>
<evidence type="ECO:0000256" key="2">
    <source>
        <dbReference type="ARBA" id="ARBA00022679"/>
    </source>
</evidence>
<dbReference type="InterPro" id="IPR003000">
    <property type="entry name" value="Sirtuin"/>
</dbReference>
<dbReference type="GO" id="GO:0070403">
    <property type="term" value="F:NAD+ binding"/>
    <property type="evidence" value="ECO:0007669"/>
    <property type="project" value="InterPro"/>
</dbReference>
<dbReference type="GO" id="GO:0017136">
    <property type="term" value="F:histone deacetylase activity, NAD-dependent"/>
    <property type="evidence" value="ECO:0007669"/>
    <property type="project" value="TreeGrafter"/>
</dbReference>
<feature type="domain" description="Deacetylase sirtuin-type" evidence="5">
    <location>
        <begin position="20"/>
        <end position="298"/>
    </location>
</feature>